<gene>
    <name evidence="1" type="ORF">F2P81_009709</name>
</gene>
<sequence>MRHFALHAFFNKSCTKRFSLWPINTAASRNSEIFSCRCCTFGRQQWELCVAALEELTPVRNESTLLSSNIVNLFFWGFPYLRELRETRFSPLLCALDIPSDKAKPCAALKSRSPREWGEEIATARTSSRDERRQREKLARLVRFSRTLNFNGVQSADDERICDVPPDGCSCSDSLFSSSVCVLLGGGFGAVRPCDASRLTSINHITISHVKLCRVTVATTIMPVVDL</sequence>
<dbReference type="EMBL" id="VEVO01000009">
    <property type="protein sequence ID" value="KAF0036835.1"/>
    <property type="molecule type" value="Genomic_DNA"/>
</dbReference>
<evidence type="ECO:0000313" key="2">
    <source>
        <dbReference type="Proteomes" id="UP000438429"/>
    </source>
</evidence>
<protein>
    <submittedName>
        <fullName evidence="1">Uncharacterized protein</fullName>
    </submittedName>
</protein>
<organism evidence="1 2">
    <name type="scientific">Scophthalmus maximus</name>
    <name type="common">Turbot</name>
    <name type="synonym">Psetta maxima</name>
    <dbReference type="NCBI Taxonomy" id="52904"/>
    <lineage>
        <taxon>Eukaryota</taxon>
        <taxon>Metazoa</taxon>
        <taxon>Chordata</taxon>
        <taxon>Craniata</taxon>
        <taxon>Vertebrata</taxon>
        <taxon>Euteleostomi</taxon>
        <taxon>Actinopterygii</taxon>
        <taxon>Neopterygii</taxon>
        <taxon>Teleostei</taxon>
        <taxon>Neoteleostei</taxon>
        <taxon>Acanthomorphata</taxon>
        <taxon>Carangaria</taxon>
        <taxon>Pleuronectiformes</taxon>
        <taxon>Pleuronectoidei</taxon>
        <taxon>Scophthalmidae</taxon>
        <taxon>Scophthalmus</taxon>
    </lineage>
</organism>
<dbReference type="AlphaFoldDB" id="A0A6A4SVV4"/>
<name>A0A6A4SVV4_SCOMX</name>
<reference evidence="1 2" key="1">
    <citation type="submission" date="2019-06" db="EMBL/GenBank/DDBJ databases">
        <title>Draft genomes of female and male turbot (Scophthalmus maximus).</title>
        <authorList>
            <person name="Xu H."/>
            <person name="Xu X.-W."/>
            <person name="Shao C."/>
            <person name="Chen S."/>
        </authorList>
    </citation>
    <scope>NUCLEOTIDE SEQUENCE [LARGE SCALE GENOMIC DNA]</scope>
    <source>
        <strain evidence="1">Ysfricsl-2016a</strain>
        <tissue evidence="1">Blood</tissue>
    </source>
</reference>
<accession>A0A6A4SVV4</accession>
<comment type="caution">
    <text evidence="1">The sequence shown here is derived from an EMBL/GenBank/DDBJ whole genome shotgun (WGS) entry which is preliminary data.</text>
</comment>
<proteinExistence type="predicted"/>
<evidence type="ECO:0000313" key="1">
    <source>
        <dbReference type="EMBL" id="KAF0036835.1"/>
    </source>
</evidence>
<dbReference type="Proteomes" id="UP000438429">
    <property type="component" value="Unassembled WGS sequence"/>
</dbReference>